<keyword evidence="1" id="KW-0472">Membrane</keyword>
<evidence type="ECO:0000256" key="1">
    <source>
        <dbReference type="SAM" id="Phobius"/>
    </source>
</evidence>
<evidence type="ECO:0000313" key="2">
    <source>
        <dbReference type="EMBL" id="SEK78466.1"/>
    </source>
</evidence>
<proteinExistence type="predicted"/>
<dbReference type="Pfam" id="PF11804">
    <property type="entry name" value="DUF3325"/>
    <property type="match status" value="1"/>
</dbReference>
<evidence type="ECO:0000313" key="3">
    <source>
        <dbReference type="Proteomes" id="UP000182719"/>
    </source>
</evidence>
<gene>
    <name evidence="2" type="ORF">SAMN05444354_102336</name>
</gene>
<evidence type="ECO:0008006" key="4">
    <source>
        <dbReference type="Google" id="ProtNLM"/>
    </source>
</evidence>
<dbReference type="AlphaFoldDB" id="A0A1H7JW11"/>
<dbReference type="OrthoDB" id="7032643at2"/>
<dbReference type="Proteomes" id="UP000182719">
    <property type="component" value="Unassembled WGS sequence"/>
</dbReference>
<dbReference type="InterPro" id="IPR021762">
    <property type="entry name" value="DUF3325"/>
</dbReference>
<keyword evidence="1" id="KW-1133">Transmembrane helix</keyword>
<feature type="transmembrane region" description="Helical" evidence="1">
    <location>
        <begin position="88"/>
        <end position="108"/>
    </location>
</feature>
<keyword evidence="1" id="KW-0812">Transmembrane</keyword>
<dbReference type="EMBL" id="FOAP01000002">
    <property type="protein sequence ID" value="SEK78466.1"/>
    <property type="molecule type" value="Genomic_DNA"/>
</dbReference>
<accession>A0A1H7JW11</accession>
<dbReference type="RefSeq" id="WP_075005473.1">
    <property type="nucleotide sequence ID" value="NZ_FOAP01000002.1"/>
</dbReference>
<feature type="transmembrane region" description="Helical" evidence="1">
    <location>
        <begin position="36"/>
        <end position="55"/>
    </location>
</feature>
<sequence length="109" mass="11154">MLLAFGLNYLALLTCCLAMARHHRALLGPAPSPGRAALLRGVALTGTALALGVCIHQQGGEVGTVLWLCLLMVSGLVLVALLAWRPRWALPLAAGVPLAGGAIALLGAR</sequence>
<organism evidence="2 3">
    <name type="scientific">Stigmatella aurantiaca</name>
    <dbReference type="NCBI Taxonomy" id="41"/>
    <lineage>
        <taxon>Bacteria</taxon>
        <taxon>Pseudomonadati</taxon>
        <taxon>Myxococcota</taxon>
        <taxon>Myxococcia</taxon>
        <taxon>Myxococcales</taxon>
        <taxon>Cystobacterineae</taxon>
        <taxon>Archangiaceae</taxon>
        <taxon>Stigmatella</taxon>
    </lineage>
</organism>
<name>A0A1H7JW11_STIAU</name>
<protein>
    <recommendedName>
        <fullName evidence="4">Iron uptake protein</fullName>
    </recommendedName>
</protein>
<feature type="transmembrane region" description="Helical" evidence="1">
    <location>
        <begin position="62"/>
        <end position="82"/>
    </location>
</feature>
<keyword evidence="3" id="KW-1185">Reference proteome</keyword>
<reference evidence="3" key="1">
    <citation type="submission" date="2016-10" db="EMBL/GenBank/DDBJ databases">
        <authorList>
            <person name="Varghese N."/>
            <person name="Submissions S."/>
        </authorList>
    </citation>
    <scope>NUCLEOTIDE SEQUENCE [LARGE SCALE GENOMIC DNA]</scope>
    <source>
        <strain evidence="3">DSM 17044</strain>
    </source>
</reference>